<evidence type="ECO:0000313" key="1">
    <source>
        <dbReference type="EMBL" id="MDY0410475.1"/>
    </source>
</evidence>
<accession>A0ABU5CVS2</accession>
<reference evidence="1 2" key="1">
    <citation type="submission" date="2023-10" db="EMBL/GenBank/DDBJ databases">
        <title>Virgibacillus soli CC-YMP-6 genome.</title>
        <authorList>
            <person name="Miliotis G."/>
            <person name="Sengupta P."/>
            <person name="Hameed A."/>
            <person name="Chuvochina M."/>
            <person name="Mcdonagh F."/>
            <person name="Simpson A.C."/>
            <person name="Singh N.K."/>
            <person name="Rekha P.D."/>
            <person name="Raman K."/>
            <person name="Hugenholtz P."/>
            <person name="Venkateswaran K."/>
        </authorList>
    </citation>
    <scope>NUCLEOTIDE SEQUENCE [LARGE SCALE GENOMIC DNA]</scope>
    <source>
        <strain evidence="1 2">CC-YMP-6</strain>
    </source>
</reference>
<dbReference type="RefSeq" id="WP_320381362.1">
    <property type="nucleotide sequence ID" value="NZ_JAWDIQ010000003.1"/>
</dbReference>
<gene>
    <name evidence="1" type="ORF">RWD45_20390</name>
</gene>
<keyword evidence="2" id="KW-1185">Reference proteome</keyword>
<organism evidence="1 2">
    <name type="scientific">Paracerasibacillus soli</name>
    <dbReference type="NCBI Taxonomy" id="480284"/>
    <lineage>
        <taxon>Bacteria</taxon>
        <taxon>Bacillati</taxon>
        <taxon>Bacillota</taxon>
        <taxon>Bacilli</taxon>
        <taxon>Bacillales</taxon>
        <taxon>Bacillaceae</taxon>
        <taxon>Paracerasibacillus</taxon>
    </lineage>
</organism>
<dbReference type="Proteomes" id="UP001275315">
    <property type="component" value="Unassembled WGS sequence"/>
</dbReference>
<dbReference type="EMBL" id="JAWDIQ010000003">
    <property type="protein sequence ID" value="MDY0410475.1"/>
    <property type="molecule type" value="Genomic_DNA"/>
</dbReference>
<comment type="caution">
    <text evidence="1">The sequence shown here is derived from an EMBL/GenBank/DDBJ whole genome shotgun (WGS) entry which is preliminary data.</text>
</comment>
<sequence>MIWTQEQLYLKIKELENGNRPLGTMEVSNLLGISTKTVIDYLKPVNLIRVTKEKNNYYWDRESVLNYITKHENYHYLLKDSPEYVSSKELEEQFGSILTISQIQHILKKNKDTRISMSGLVNKIKYRRDKIEEEIASVKPINNERTFTTLNGTALTLNNVMHNKDYILYMKVVKKLGCPKWYVKHLIKYKQLPNSADFSTTDSSNSHTYVHINDYPILLDLYSKKVVFGDRNSLSDFSEEKEPIDRFNNMLRNYSFKDGFPATHNLYYDFVSDYIANTRTLYVYNYVTSLSKTYMNIKPLLTKEIYLYSNKELEMLFLNESLLKKYKEVLGKFLKFIMTKTETNYSTVPVVRTRVYQKNKIETYSREEFYNMYRQVNDINRHLEKAINSQTYCQDWFLLIMTFSNAWRFPDIIKMPSPNLNILNTQHLSFNWFKKNILPPEKSIKLINDLQKNNRFIINKTNALNELFVPTDMTITFATAISLLELFRRERDYDTDTLFPNYIKPSKDVNYFNYMFEGDVPSFSFKKTTKSLLTYSYVTARNMDKHAGAANAISTRLRGHKNVDTIQHYVLPTGDDFDDIFRHLYRRGHFGFLYSLMVDLSIKQSEKELSKEEKTESIEALIKVFSPEDLEILVLFTLTKEKNY</sequence>
<protein>
    <submittedName>
        <fullName evidence="1">Uncharacterized protein</fullName>
    </submittedName>
</protein>
<proteinExistence type="predicted"/>
<name>A0ABU5CVS2_9BACI</name>
<evidence type="ECO:0000313" key="2">
    <source>
        <dbReference type="Proteomes" id="UP001275315"/>
    </source>
</evidence>